<keyword evidence="1" id="KW-0812">Transmembrane</keyword>
<evidence type="ECO:0000313" key="3">
    <source>
        <dbReference type="Proteomes" id="UP000253941"/>
    </source>
</evidence>
<evidence type="ECO:0000313" key="2">
    <source>
        <dbReference type="EMBL" id="RDD62535.1"/>
    </source>
</evidence>
<dbReference type="EMBL" id="QPMH01000005">
    <property type="protein sequence ID" value="RDD62535.1"/>
    <property type="molecule type" value="Genomic_DNA"/>
</dbReference>
<keyword evidence="1" id="KW-0472">Membrane</keyword>
<proteinExistence type="predicted"/>
<dbReference type="AlphaFoldDB" id="A0A369TDT2"/>
<keyword evidence="3" id="KW-1185">Reference proteome</keyword>
<sequence>MPDLALNDFLTAIALVLVFEGLSLAAFPGALHRALEQLRALPNEALRWGGLLMALLGLFFLYLLRG</sequence>
<accession>A0A369TDT2</accession>
<dbReference type="PANTHER" id="PTHR38602:SF1">
    <property type="entry name" value="INNER MEMBRANE PROTEIN"/>
    <property type="match status" value="1"/>
</dbReference>
<evidence type="ECO:0000256" key="1">
    <source>
        <dbReference type="SAM" id="Phobius"/>
    </source>
</evidence>
<dbReference type="InterPro" id="IPR019201">
    <property type="entry name" value="DUF2065"/>
</dbReference>
<gene>
    <name evidence="2" type="ORF">DRB17_07790</name>
</gene>
<organism evidence="2 3">
    <name type="scientific">Ferruginivarius sediminum</name>
    <dbReference type="NCBI Taxonomy" id="2661937"/>
    <lineage>
        <taxon>Bacteria</taxon>
        <taxon>Pseudomonadati</taxon>
        <taxon>Pseudomonadota</taxon>
        <taxon>Alphaproteobacteria</taxon>
        <taxon>Rhodospirillales</taxon>
        <taxon>Rhodospirillaceae</taxon>
        <taxon>Ferruginivarius</taxon>
    </lineage>
</organism>
<reference evidence="2 3" key="1">
    <citation type="submission" date="2018-07" db="EMBL/GenBank/DDBJ databases">
        <title>Venubactetium sediminum gen. nov., sp. nov., isolated from a marine solar saltern.</title>
        <authorList>
            <person name="Wang S."/>
        </authorList>
    </citation>
    <scope>NUCLEOTIDE SEQUENCE [LARGE SCALE GENOMIC DNA]</scope>
    <source>
        <strain evidence="2 3">WD2A32</strain>
    </source>
</reference>
<dbReference type="PANTHER" id="PTHR38602">
    <property type="entry name" value="INNER MEMBRANE PROTEIN-RELATED"/>
    <property type="match status" value="1"/>
</dbReference>
<feature type="transmembrane region" description="Helical" evidence="1">
    <location>
        <begin position="45"/>
        <end position="64"/>
    </location>
</feature>
<keyword evidence="1" id="KW-1133">Transmembrane helix</keyword>
<name>A0A369TDT2_9PROT</name>
<protein>
    <submittedName>
        <fullName evidence="2">DUF2065 domain-containing protein</fullName>
    </submittedName>
</protein>
<comment type="caution">
    <text evidence="2">The sequence shown here is derived from an EMBL/GenBank/DDBJ whole genome shotgun (WGS) entry which is preliminary data.</text>
</comment>
<dbReference type="Pfam" id="PF09838">
    <property type="entry name" value="DUF2065"/>
    <property type="match status" value="1"/>
</dbReference>
<dbReference type="Proteomes" id="UP000253941">
    <property type="component" value="Unassembled WGS sequence"/>
</dbReference>
<dbReference type="RefSeq" id="WP_114581631.1">
    <property type="nucleotide sequence ID" value="NZ_QPMH01000005.1"/>
</dbReference>